<dbReference type="GO" id="GO:0008107">
    <property type="term" value="F:galactoside 2-alpha-L-fucosyltransferase activity"/>
    <property type="evidence" value="ECO:0007669"/>
    <property type="project" value="InterPro"/>
</dbReference>
<keyword evidence="1" id="KW-0328">Glycosyltransferase</keyword>
<gene>
    <name evidence="3" type="ORF">SAMN04488131_10391</name>
</gene>
<dbReference type="PANTHER" id="PTHR11927:SF9">
    <property type="entry name" value="L-FUCOSYLTRANSFERASE"/>
    <property type="match status" value="1"/>
</dbReference>
<accession>A0A1I2CJL9</accession>
<dbReference type="CDD" id="cd11301">
    <property type="entry name" value="Fut1_Fut2_like"/>
    <property type="match status" value="1"/>
</dbReference>
<dbReference type="Gene3D" id="3.40.50.11350">
    <property type="match status" value="1"/>
</dbReference>
<dbReference type="OrthoDB" id="9794601at2"/>
<name>A0A1I2CJL9_9FLAO</name>
<evidence type="ECO:0000313" key="4">
    <source>
        <dbReference type="Proteomes" id="UP000198596"/>
    </source>
</evidence>
<evidence type="ECO:0000313" key="3">
    <source>
        <dbReference type="EMBL" id="SFE68501.1"/>
    </source>
</evidence>
<protein>
    <submittedName>
        <fullName evidence="3">Glycosyl transferase family 11</fullName>
    </submittedName>
</protein>
<evidence type="ECO:0000256" key="2">
    <source>
        <dbReference type="ARBA" id="ARBA00022679"/>
    </source>
</evidence>
<dbReference type="Proteomes" id="UP000198596">
    <property type="component" value="Unassembled WGS sequence"/>
</dbReference>
<dbReference type="EMBL" id="FONQ01000003">
    <property type="protein sequence ID" value="SFE68501.1"/>
    <property type="molecule type" value="Genomic_DNA"/>
</dbReference>
<evidence type="ECO:0000256" key="1">
    <source>
        <dbReference type="ARBA" id="ARBA00022676"/>
    </source>
</evidence>
<dbReference type="PANTHER" id="PTHR11927">
    <property type="entry name" value="GALACTOSIDE 2-L-FUCOSYLTRANSFERASE"/>
    <property type="match status" value="1"/>
</dbReference>
<dbReference type="Pfam" id="PF01531">
    <property type="entry name" value="Glyco_transf_11"/>
    <property type="match status" value="1"/>
</dbReference>
<dbReference type="RefSeq" id="WP_091203605.1">
    <property type="nucleotide sequence ID" value="NZ_FONQ01000003.1"/>
</dbReference>
<dbReference type="InterPro" id="IPR002516">
    <property type="entry name" value="Glyco_trans_11"/>
</dbReference>
<organism evidence="3 4">
    <name type="scientific">Flavobacterium xueshanense</name>
    <dbReference type="NCBI Taxonomy" id="935223"/>
    <lineage>
        <taxon>Bacteria</taxon>
        <taxon>Pseudomonadati</taxon>
        <taxon>Bacteroidota</taxon>
        <taxon>Flavobacteriia</taxon>
        <taxon>Flavobacteriales</taxon>
        <taxon>Flavobacteriaceae</taxon>
        <taxon>Flavobacterium</taxon>
    </lineage>
</organism>
<sequence>MKKKVIIRLQGGLGNQLHQYAYGLLLAKKINANLYFDKEFLTHHSKKLDITLRDLEIIKFKINARFYKSILSNQLLLSLLKRLKLNSIFNFFKMNIISNYTPLESLGNDSINFYYLDGIMGNIVDYQNDKAYLLENLKINDDYIPLKNLAKSNIKESESVAIHIRRTDYLKAGSIHHVLDMDYYKRAMDYIESKFKNPTYYVFSDDKQFVKENFSGSTIQILNDVDKDVAFFDFLAIKSCKHYIIANSTFSWWAAYLGNTAESTTIAPSVCLTSQELDLKITYPKNWIVF</sequence>
<proteinExistence type="predicted"/>
<dbReference type="GO" id="GO:0016020">
    <property type="term" value="C:membrane"/>
    <property type="evidence" value="ECO:0007669"/>
    <property type="project" value="InterPro"/>
</dbReference>
<dbReference type="AlphaFoldDB" id="A0A1I2CJL9"/>
<keyword evidence="2 3" id="KW-0808">Transferase</keyword>
<dbReference type="STRING" id="935223.SAMN04488131_10391"/>
<keyword evidence="4" id="KW-1185">Reference proteome</keyword>
<reference evidence="4" key="1">
    <citation type="submission" date="2016-10" db="EMBL/GenBank/DDBJ databases">
        <authorList>
            <person name="Varghese N."/>
            <person name="Submissions S."/>
        </authorList>
    </citation>
    <scope>NUCLEOTIDE SEQUENCE [LARGE SCALE GENOMIC DNA]</scope>
    <source>
        <strain evidence="4">CGMCC 1.9227</strain>
    </source>
</reference>
<dbReference type="GO" id="GO:0005975">
    <property type="term" value="P:carbohydrate metabolic process"/>
    <property type="evidence" value="ECO:0007669"/>
    <property type="project" value="InterPro"/>
</dbReference>